<organism evidence="2 3">
    <name type="scientific">Mya arenaria</name>
    <name type="common">Soft-shell clam</name>
    <dbReference type="NCBI Taxonomy" id="6604"/>
    <lineage>
        <taxon>Eukaryota</taxon>
        <taxon>Metazoa</taxon>
        <taxon>Spiralia</taxon>
        <taxon>Lophotrochozoa</taxon>
        <taxon>Mollusca</taxon>
        <taxon>Bivalvia</taxon>
        <taxon>Autobranchia</taxon>
        <taxon>Heteroconchia</taxon>
        <taxon>Euheterodonta</taxon>
        <taxon>Imparidentia</taxon>
        <taxon>Neoheterodontei</taxon>
        <taxon>Myida</taxon>
        <taxon>Myoidea</taxon>
        <taxon>Myidae</taxon>
        <taxon>Mya</taxon>
    </lineage>
</organism>
<evidence type="ECO:0000313" key="2">
    <source>
        <dbReference type="EMBL" id="WAR26315.1"/>
    </source>
</evidence>
<proteinExistence type="predicted"/>
<feature type="domain" description="COMM" evidence="1">
    <location>
        <begin position="368"/>
        <end position="439"/>
    </location>
</feature>
<name>A0ABY7FVV1_MYAAR</name>
<sequence>MQEPFFKTMSRTRYIRVSMTIPEKVALDGSVSEFDNKEFPYPVVCSIQFNTLEADAFPTKIVKQQNTPIPKTPPKIGDPLGKIVRIPPPSQWDPSGKIRWDPIGMRVGSHSHPTGKIPRDPTLIPLGKFVGIPLGPIWNPARTYWWVNPKQYIVTLVQCHGQEDIKVMAREDIKVMANEDTNIMVKEDINVIAKEDINVMAKEDLNVMAKEVINVIAKGDINVIAKEIQVQIRCTLFIAYPLISWTSTSAEWKRISSTNSLLPSIKNQIQRNLPPGNDWSSFTPTFDNEPKPFSGDKKMSAQSFHFSQETPPDSMFSDIQTLNKFQDESSRLFGQLEDFAAENGVSGNALKNVFKSILSIPNSALKKSLSPEQIKEDLDNLVTAASSELDKVGNTFLQLKLVINTGNGVTNSYMELTLPQFYSFLHEMEKAKASLEYLS</sequence>
<accession>A0ABY7FVV1</accession>
<reference evidence="2" key="1">
    <citation type="submission" date="2022-11" db="EMBL/GenBank/DDBJ databases">
        <title>Centuries of genome instability and evolution in soft-shell clam transmissible cancer (bioRxiv).</title>
        <authorList>
            <person name="Hart S.F.M."/>
            <person name="Yonemitsu M.A."/>
            <person name="Giersch R.M."/>
            <person name="Beal B.F."/>
            <person name="Arriagada G."/>
            <person name="Davis B.W."/>
            <person name="Ostrander E.A."/>
            <person name="Goff S.P."/>
            <person name="Metzger M.J."/>
        </authorList>
    </citation>
    <scope>NUCLEOTIDE SEQUENCE</scope>
    <source>
        <strain evidence="2">MELC-2E11</strain>
        <tissue evidence="2">Siphon/mantle</tissue>
    </source>
</reference>
<dbReference type="Proteomes" id="UP001164746">
    <property type="component" value="Chromosome 14"/>
</dbReference>
<gene>
    <name evidence="2" type="ORF">MAR_012019</name>
</gene>
<dbReference type="SUPFAM" id="SSF69349">
    <property type="entry name" value="Phage fibre proteins"/>
    <property type="match status" value="1"/>
</dbReference>
<evidence type="ECO:0000259" key="1">
    <source>
        <dbReference type="PROSITE" id="PS51269"/>
    </source>
</evidence>
<dbReference type="InterPro" id="IPR017920">
    <property type="entry name" value="COMM"/>
</dbReference>
<dbReference type="InterPro" id="IPR047155">
    <property type="entry name" value="COMMD4/6/7/8"/>
</dbReference>
<dbReference type="EMBL" id="CP111025">
    <property type="protein sequence ID" value="WAR26315.1"/>
    <property type="molecule type" value="Genomic_DNA"/>
</dbReference>
<keyword evidence="3" id="KW-1185">Reference proteome</keyword>
<evidence type="ECO:0000313" key="3">
    <source>
        <dbReference type="Proteomes" id="UP001164746"/>
    </source>
</evidence>
<dbReference type="Pfam" id="PF07258">
    <property type="entry name" value="COMM_domain"/>
    <property type="match status" value="1"/>
</dbReference>
<protein>
    <submittedName>
        <fullName evidence="2">COMD7-like protein</fullName>
    </submittedName>
</protein>
<dbReference type="PANTHER" id="PTHR16231:SF2">
    <property type="entry name" value="COMM DOMAIN-CONTAINING PROTEIN 7"/>
    <property type="match status" value="1"/>
</dbReference>
<dbReference type="PROSITE" id="PS51269">
    <property type="entry name" value="COMM"/>
    <property type="match status" value="1"/>
</dbReference>
<dbReference type="PANTHER" id="PTHR16231">
    <property type="entry name" value="COMM DOMAIN-CONTAINING PROTEIN 4-8 FAMILY MEMBER"/>
    <property type="match status" value="1"/>
</dbReference>